<proteinExistence type="inferred from homology"/>
<comment type="similarity">
    <text evidence="2">Belongs to the mitochondrion-specific ribosomal protein mL50 family.</text>
</comment>
<organism evidence="8 9">
    <name type="scientific">Amorphotheca resinae ATCC 22711</name>
    <dbReference type="NCBI Taxonomy" id="857342"/>
    <lineage>
        <taxon>Eukaryota</taxon>
        <taxon>Fungi</taxon>
        <taxon>Dikarya</taxon>
        <taxon>Ascomycota</taxon>
        <taxon>Pezizomycotina</taxon>
        <taxon>Leotiomycetes</taxon>
        <taxon>Helotiales</taxon>
        <taxon>Amorphothecaceae</taxon>
        <taxon>Amorphotheca</taxon>
    </lineage>
</organism>
<dbReference type="GO" id="GO:1990904">
    <property type="term" value="C:ribonucleoprotein complex"/>
    <property type="evidence" value="ECO:0007669"/>
    <property type="project" value="UniProtKB-KW"/>
</dbReference>
<sequence length="452" mass="50153">MRRITRIERSVDLLRPRTIASRSSPYLCSACNHQASSFSTSASRSADKKLPFTERIRQKIWGTDQPPGLEDPYGDASVFDQTKKRAAVEKKESAESAAEPALPDDYEPASTWDGLLRVGGYGHWWSENWDPDHQFTGFLPRKRTTDSEVVVAALHRAMVEVFALQQAQKPLSGVSKNISEWDPTDYVQIVPSGNGATLQFSSQASIDDILQSLDPVDETAVKKAPTESEADVAADRSTVDPLNPDMEPEVEDETSVKKAPTESEADVAADRSRVDPLPRGSQKPSNSETAEKEKSTASEKDVDADKTGDDPLSPFFQAKTYAEVIATWDPAWLGVSLENPEVKFAVLKRTMQLTGIRIPDPVIKSANTAQALLRHLIAPPKPRKLAQALVQEQGLNRFPNVKIYGKRRTPVDKERSVGRWKVIEKELKERGLPVFGREELAVRGMPLFGRNR</sequence>
<dbReference type="STRING" id="857342.A0A2T3B2X5"/>
<evidence type="ECO:0000256" key="3">
    <source>
        <dbReference type="ARBA" id="ARBA00022980"/>
    </source>
</evidence>
<evidence type="ECO:0000256" key="5">
    <source>
        <dbReference type="ARBA" id="ARBA00023274"/>
    </source>
</evidence>
<dbReference type="InParanoid" id="A0A2T3B2X5"/>
<dbReference type="AlphaFoldDB" id="A0A2T3B2X5"/>
<name>A0A2T3B2X5_AMORE</name>
<gene>
    <name evidence="8" type="ORF">M430DRAFT_18174</name>
</gene>
<keyword evidence="4" id="KW-0496">Mitochondrion</keyword>
<dbReference type="EMBL" id="KZ679010">
    <property type="protein sequence ID" value="PSS19990.1"/>
    <property type="molecule type" value="Genomic_DNA"/>
</dbReference>
<feature type="compositionally biased region" description="Basic and acidic residues" evidence="7">
    <location>
        <begin position="84"/>
        <end position="94"/>
    </location>
</feature>
<evidence type="ECO:0000256" key="7">
    <source>
        <dbReference type="SAM" id="MobiDB-lite"/>
    </source>
</evidence>
<keyword evidence="5" id="KW-0687">Ribonucleoprotein</keyword>
<dbReference type="GO" id="GO:0005739">
    <property type="term" value="C:mitochondrion"/>
    <property type="evidence" value="ECO:0007669"/>
    <property type="project" value="UniProtKB-SubCell"/>
</dbReference>
<dbReference type="InterPro" id="IPR018305">
    <property type="entry name" value="Ribosomal_m50"/>
</dbReference>
<keyword evidence="3" id="KW-0689">Ribosomal protein</keyword>
<dbReference type="RefSeq" id="XP_024721260.1">
    <property type="nucleotide sequence ID" value="XM_024863806.1"/>
</dbReference>
<feature type="compositionally biased region" description="Basic and acidic residues" evidence="7">
    <location>
        <begin position="289"/>
        <end position="309"/>
    </location>
</feature>
<accession>A0A2T3B2X5</accession>
<evidence type="ECO:0000256" key="4">
    <source>
        <dbReference type="ARBA" id="ARBA00023128"/>
    </source>
</evidence>
<evidence type="ECO:0000256" key="2">
    <source>
        <dbReference type="ARBA" id="ARBA00008860"/>
    </source>
</evidence>
<protein>
    <recommendedName>
        <fullName evidence="6">Large ribosomal subunit protein mL50</fullName>
    </recommendedName>
</protein>
<dbReference type="Pfam" id="PF10501">
    <property type="entry name" value="Ribosomal_L50"/>
    <property type="match status" value="1"/>
</dbReference>
<evidence type="ECO:0000313" key="8">
    <source>
        <dbReference type="EMBL" id="PSS19990.1"/>
    </source>
</evidence>
<feature type="region of interest" description="Disordered" evidence="7">
    <location>
        <begin position="220"/>
        <end position="313"/>
    </location>
</feature>
<reference evidence="8 9" key="1">
    <citation type="journal article" date="2018" name="New Phytol.">
        <title>Comparative genomics and transcriptomics depict ericoid mycorrhizal fungi as versatile saprotrophs and plant mutualists.</title>
        <authorList>
            <person name="Martino E."/>
            <person name="Morin E."/>
            <person name="Grelet G.A."/>
            <person name="Kuo A."/>
            <person name="Kohler A."/>
            <person name="Daghino S."/>
            <person name="Barry K.W."/>
            <person name="Cichocki N."/>
            <person name="Clum A."/>
            <person name="Dockter R.B."/>
            <person name="Hainaut M."/>
            <person name="Kuo R.C."/>
            <person name="LaButti K."/>
            <person name="Lindahl B.D."/>
            <person name="Lindquist E.A."/>
            <person name="Lipzen A."/>
            <person name="Khouja H.R."/>
            <person name="Magnuson J."/>
            <person name="Murat C."/>
            <person name="Ohm R.A."/>
            <person name="Singer S.W."/>
            <person name="Spatafora J.W."/>
            <person name="Wang M."/>
            <person name="Veneault-Fourrey C."/>
            <person name="Henrissat B."/>
            <person name="Grigoriev I.V."/>
            <person name="Martin F.M."/>
            <person name="Perotto S."/>
        </authorList>
    </citation>
    <scope>NUCLEOTIDE SEQUENCE [LARGE SCALE GENOMIC DNA]</scope>
    <source>
        <strain evidence="8 9">ATCC 22711</strain>
    </source>
</reference>
<feature type="region of interest" description="Disordered" evidence="7">
    <location>
        <begin position="84"/>
        <end position="105"/>
    </location>
</feature>
<dbReference type="GO" id="GO:0005840">
    <property type="term" value="C:ribosome"/>
    <property type="evidence" value="ECO:0007669"/>
    <property type="project" value="UniProtKB-KW"/>
</dbReference>
<keyword evidence="9" id="KW-1185">Reference proteome</keyword>
<evidence type="ECO:0000256" key="1">
    <source>
        <dbReference type="ARBA" id="ARBA00004173"/>
    </source>
</evidence>
<evidence type="ECO:0000313" key="9">
    <source>
        <dbReference type="Proteomes" id="UP000241818"/>
    </source>
</evidence>
<comment type="subcellular location">
    <subcellularLocation>
        <location evidence="1">Mitochondrion</location>
    </subcellularLocation>
</comment>
<dbReference type="GeneID" id="36571887"/>
<dbReference type="Proteomes" id="UP000241818">
    <property type="component" value="Unassembled WGS sequence"/>
</dbReference>
<dbReference type="OrthoDB" id="6220758at2759"/>
<evidence type="ECO:0000256" key="6">
    <source>
        <dbReference type="ARBA" id="ARBA00035183"/>
    </source>
</evidence>